<gene>
    <name evidence="2" type="ORF">V6N11_011906</name>
</gene>
<dbReference type="PANTHER" id="PTHR47723">
    <property type="entry name" value="OS05G0353850 PROTEIN"/>
    <property type="match status" value="1"/>
</dbReference>
<keyword evidence="3" id="KW-1185">Reference proteome</keyword>
<feature type="domain" description="RNase H type-1" evidence="1">
    <location>
        <begin position="199"/>
        <end position="254"/>
    </location>
</feature>
<accession>A0ABR2S9V9</accession>
<dbReference type="InterPro" id="IPR002156">
    <property type="entry name" value="RNaseH_domain"/>
</dbReference>
<dbReference type="Pfam" id="PF13456">
    <property type="entry name" value="RVT_3"/>
    <property type="match status" value="1"/>
</dbReference>
<dbReference type="EMBL" id="JBBPBN010000016">
    <property type="protein sequence ID" value="KAK9021944.1"/>
    <property type="molecule type" value="Genomic_DNA"/>
</dbReference>
<evidence type="ECO:0000313" key="3">
    <source>
        <dbReference type="Proteomes" id="UP001396334"/>
    </source>
</evidence>
<dbReference type="PANTHER" id="PTHR47723:SF19">
    <property type="entry name" value="POLYNUCLEOTIDYL TRANSFERASE, RIBONUCLEASE H-LIKE SUPERFAMILY PROTEIN"/>
    <property type="match status" value="1"/>
</dbReference>
<dbReference type="InterPro" id="IPR053151">
    <property type="entry name" value="RNase_H-like"/>
</dbReference>
<evidence type="ECO:0000259" key="1">
    <source>
        <dbReference type="Pfam" id="PF13456"/>
    </source>
</evidence>
<sequence>MSSHTHTVTFVAVKGKKGEYKMVGKELMEHAKYSNGDEDEVEKKSKRKALILKHGVGVASLAWRSVVRRECWAVFCTMPLKEWLSYYLVNPSFVVSNREEWPQLFGSILWSLWKHQNMLISDHDSASSEPILVAARRLARNCRDACSLSAGRNVLSRFQCYPQAEVQWKCPDVGWFKMNSDGARCFVDGWTACGGRAKVESDNANVVRLLDRRSDRGGYLPLLQHVDCIVDWDWEVLFSHVFREANSVADCLAQYNFNVDRGGLVFYQPPDFVFNIYFKDCGLLLT</sequence>
<reference evidence="2 3" key="1">
    <citation type="journal article" date="2024" name="G3 (Bethesda)">
        <title>Genome assembly of Hibiscus sabdariffa L. provides insights into metabolisms of medicinal natural products.</title>
        <authorList>
            <person name="Kim T."/>
        </authorList>
    </citation>
    <scope>NUCLEOTIDE SEQUENCE [LARGE SCALE GENOMIC DNA]</scope>
    <source>
        <strain evidence="2">TK-2024</strain>
        <tissue evidence="2">Old leaves</tissue>
    </source>
</reference>
<name>A0ABR2S9V9_9ROSI</name>
<organism evidence="2 3">
    <name type="scientific">Hibiscus sabdariffa</name>
    <name type="common">roselle</name>
    <dbReference type="NCBI Taxonomy" id="183260"/>
    <lineage>
        <taxon>Eukaryota</taxon>
        <taxon>Viridiplantae</taxon>
        <taxon>Streptophyta</taxon>
        <taxon>Embryophyta</taxon>
        <taxon>Tracheophyta</taxon>
        <taxon>Spermatophyta</taxon>
        <taxon>Magnoliopsida</taxon>
        <taxon>eudicotyledons</taxon>
        <taxon>Gunneridae</taxon>
        <taxon>Pentapetalae</taxon>
        <taxon>rosids</taxon>
        <taxon>malvids</taxon>
        <taxon>Malvales</taxon>
        <taxon>Malvaceae</taxon>
        <taxon>Malvoideae</taxon>
        <taxon>Hibiscus</taxon>
    </lineage>
</organism>
<proteinExistence type="predicted"/>
<evidence type="ECO:0000313" key="2">
    <source>
        <dbReference type="EMBL" id="KAK9021944.1"/>
    </source>
</evidence>
<protein>
    <recommendedName>
        <fullName evidence="1">RNase H type-1 domain-containing protein</fullName>
    </recommendedName>
</protein>
<dbReference type="Proteomes" id="UP001396334">
    <property type="component" value="Unassembled WGS sequence"/>
</dbReference>
<comment type="caution">
    <text evidence="2">The sequence shown here is derived from an EMBL/GenBank/DDBJ whole genome shotgun (WGS) entry which is preliminary data.</text>
</comment>